<accession>A0A8C2DQ63</accession>
<name>A0A8C2DQ63_CYPCA</name>
<evidence type="ECO:0000256" key="6">
    <source>
        <dbReference type="SAM" id="Coils"/>
    </source>
</evidence>
<dbReference type="Proteomes" id="UP000694701">
    <property type="component" value="Unplaced"/>
</dbReference>
<organism evidence="8 9">
    <name type="scientific">Cyprinus carpio</name>
    <name type="common">Common carp</name>
    <dbReference type="NCBI Taxonomy" id="7962"/>
    <lineage>
        <taxon>Eukaryota</taxon>
        <taxon>Metazoa</taxon>
        <taxon>Chordata</taxon>
        <taxon>Craniata</taxon>
        <taxon>Vertebrata</taxon>
        <taxon>Euteleostomi</taxon>
        <taxon>Actinopterygii</taxon>
        <taxon>Neopterygii</taxon>
        <taxon>Teleostei</taxon>
        <taxon>Ostariophysi</taxon>
        <taxon>Cypriniformes</taxon>
        <taxon>Cyprinidae</taxon>
        <taxon>Cyprininae</taxon>
        <taxon>Cyprinus</taxon>
    </lineage>
</organism>
<evidence type="ECO:0000256" key="5">
    <source>
        <dbReference type="ARBA" id="ARBA00034103"/>
    </source>
</evidence>
<dbReference type="InterPro" id="IPR022082">
    <property type="entry name" value="Noelin_dom"/>
</dbReference>
<evidence type="ECO:0000313" key="9">
    <source>
        <dbReference type="Proteomes" id="UP000694701"/>
    </source>
</evidence>
<keyword evidence="3" id="KW-1015">Disulfide bond</keyword>
<dbReference type="GO" id="GO:0007165">
    <property type="term" value="P:signal transduction"/>
    <property type="evidence" value="ECO:0007669"/>
    <property type="project" value="TreeGrafter"/>
</dbReference>
<proteinExistence type="predicted"/>
<feature type="coiled-coil region" evidence="6">
    <location>
        <begin position="59"/>
        <end position="107"/>
    </location>
</feature>
<dbReference type="Pfam" id="PF12308">
    <property type="entry name" value="Noelin-1"/>
    <property type="match status" value="1"/>
</dbReference>
<dbReference type="GO" id="GO:0045202">
    <property type="term" value="C:synapse"/>
    <property type="evidence" value="ECO:0007669"/>
    <property type="project" value="UniProtKB-SubCell"/>
</dbReference>
<dbReference type="InterPro" id="IPR050605">
    <property type="entry name" value="Olfactomedin-like_domain"/>
</dbReference>
<keyword evidence="6" id="KW-0175">Coiled coil</keyword>
<comment type="subcellular location">
    <subcellularLocation>
        <location evidence="5">Synapse</location>
    </subcellularLocation>
</comment>
<dbReference type="AlphaFoldDB" id="A0A8C2DQ63"/>
<evidence type="ECO:0000256" key="1">
    <source>
        <dbReference type="ARBA" id="ARBA00022729"/>
    </source>
</evidence>
<evidence type="ECO:0000256" key="3">
    <source>
        <dbReference type="ARBA" id="ARBA00023157"/>
    </source>
</evidence>
<keyword evidence="1" id="KW-0732">Signal</keyword>
<evidence type="ECO:0000256" key="2">
    <source>
        <dbReference type="ARBA" id="ARBA00023018"/>
    </source>
</evidence>
<keyword evidence="4" id="KW-0325">Glycoprotein</keyword>
<dbReference type="PANTHER" id="PTHR23192:SF34">
    <property type="entry name" value="NOELIN"/>
    <property type="match status" value="1"/>
</dbReference>
<dbReference type="PANTHER" id="PTHR23192">
    <property type="entry name" value="OLFACTOMEDIN-RELATED"/>
    <property type="match status" value="1"/>
</dbReference>
<evidence type="ECO:0000256" key="4">
    <source>
        <dbReference type="ARBA" id="ARBA00023180"/>
    </source>
</evidence>
<evidence type="ECO:0000313" key="8">
    <source>
        <dbReference type="Ensembl" id="ENSCCRP00020029747.1"/>
    </source>
</evidence>
<reference evidence="8" key="1">
    <citation type="submission" date="2025-08" db="UniProtKB">
        <authorList>
            <consortium name="Ensembl"/>
        </authorList>
    </citation>
    <scope>IDENTIFICATION</scope>
</reference>
<dbReference type="Ensembl" id="ENSCCRT00020032550.1">
    <property type="protein sequence ID" value="ENSCCRP00020029747.1"/>
    <property type="gene ID" value="ENSCCRG00020013505.1"/>
</dbReference>
<keyword evidence="2" id="KW-0770">Synapse</keyword>
<feature type="domain" description="Noelin" evidence="7">
    <location>
        <begin position="20"/>
        <end position="117"/>
    </location>
</feature>
<evidence type="ECO:0000259" key="7">
    <source>
        <dbReference type="Pfam" id="PF12308"/>
    </source>
</evidence>
<protein>
    <submittedName>
        <fullName evidence="8">Olfactomedin 1b</fullName>
    </submittedName>
</protein>
<sequence length="199" mass="22804">MVSNSCRSNTTSKLCVLPANPEESWQVYSSAQDSEGRCVCTVVAPQQTMCSRDARTKQLRQLLEKVQNMTQSIQVLDQRTQRDLQYVVKMEDQLRGLETKFRQVEENHKQNIAKQYKVNTQLNASSAHILHVCTHRSTLSHTNKLQIACTPINACVIFLKCADLSDSIQTISELLVKYNICIVVQKIKHLFLHLRPEKY</sequence>
<gene>
    <name evidence="8" type="primary">LOC109058478</name>
</gene>
<dbReference type="GO" id="GO:0005615">
    <property type="term" value="C:extracellular space"/>
    <property type="evidence" value="ECO:0007669"/>
    <property type="project" value="TreeGrafter"/>
</dbReference>